<dbReference type="EMBL" id="CP108110">
    <property type="protein sequence ID" value="WUQ86766.1"/>
    <property type="molecule type" value="Genomic_DNA"/>
</dbReference>
<reference evidence="1" key="1">
    <citation type="submission" date="2022-10" db="EMBL/GenBank/DDBJ databases">
        <title>The complete genomes of actinobacterial strains from the NBC collection.</title>
        <authorList>
            <person name="Joergensen T.S."/>
            <person name="Alvarez Arevalo M."/>
            <person name="Sterndorff E.B."/>
            <person name="Faurdal D."/>
            <person name="Vuksanovic O."/>
            <person name="Mourched A.-S."/>
            <person name="Charusanti P."/>
            <person name="Shaw S."/>
            <person name="Blin K."/>
            <person name="Weber T."/>
        </authorList>
    </citation>
    <scope>NUCLEOTIDE SEQUENCE</scope>
    <source>
        <strain evidence="1">NBC_00222</strain>
    </source>
</reference>
<keyword evidence="2" id="KW-1185">Reference proteome</keyword>
<evidence type="ECO:0000313" key="1">
    <source>
        <dbReference type="EMBL" id="WUQ86766.1"/>
    </source>
</evidence>
<dbReference type="RefSeq" id="WP_328957358.1">
    <property type="nucleotide sequence ID" value="NZ_CP108110.1"/>
</dbReference>
<sequence length="202" mass="22014">MAERETWTTDEFGSSHEGSIGVILPDGTVPEPAFFPLSSGTGGQTTSQWSVYDGHFGFTPKAHALRAVCSCGWTGTEYPLDWEQIGEQDLRVAAGDLAEECEAEWWDGHTSTVEKSAIAVPEDITDLLRLVSEKIEKLTRQSPLAAVRAARLLEVTAVRAGYWPAHDARAKASPEEAAAALGLNEDDTRYLLARFGTWSPYS</sequence>
<dbReference type="Proteomes" id="UP001432222">
    <property type="component" value="Chromosome"/>
</dbReference>
<evidence type="ECO:0000313" key="2">
    <source>
        <dbReference type="Proteomes" id="UP001432222"/>
    </source>
</evidence>
<organism evidence="1 2">
    <name type="scientific">Kitasatospora purpeofusca</name>
    <dbReference type="NCBI Taxonomy" id="67352"/>
    <lineage>
        <taxon>Bacteria</taxon>
        <taxon>Bacillati</taxon>
        <taxon>Actinomycetota</taxon>
        <taxon>Actinomycetes</taxon>
        <taxon>Kitasatosporales</taxon>
        <taxon>Streptomycetaceae</taxon>
        <taxon>Kitasatospora</taxon>
    </lineage>
</organism>
<accession>A0ABZ1U6Z9</accession>
<protein>
    <submittedName>
        <fullName evidence="1">Uncharacterized protein</fullName>
    </submittedName>
</protein>
<proteinExistence type="predicted"/>
<name>A0ABZ1U6Z9_9ACTN</name>
<gene>
    <name evidence="1" type="ORF">OHA16_29685</name>
</gene>